<proteinExistence type="inferred from homology"/>
<dbReference type="SUPFAM" id="SSF51182">
    <property type="entry name" value="RmlC-like cupins"/>
    <property type="match status" value="1"/>
</dbReference>
<organism evidence="5 6">
    <name type="scientific">Porphyridium purpureum</name>
    <name type="common">Red alga</name>
    <name type="synonym">Porphyridium cruentum</name>
    <dbReference type="NCBI Taxonomy" id="35688"/>
    <lineage>
        <taxon>Eukaryota</taxon>
        <taxon>Rhodophyta</taxon>
        <taxon>Bangiophyceae</taxon>
        <taxon>Porphyridiales</taxon>
        <taxon>Porphyridiaceae</taxon>
        <taxon>Porphyridium</taxon>
    </lineage>
</organism>
<dbReference type="InterPro" id="IPR014710">
    <property type="entry name" value="RmlC-like_jellyroll"/>
</dbReference>
<dbReference type="AlphaFoldDB" id="A0A5J4YIV4"/>
<dbReference type="PANTHER" id="PTHR43212">
    <property type="entry name" value="QUERCETIN 2,3-DIOXYGENASE"/>
    <property type="match status" value="1"/>
</dbReference>
<evidence type="ECO:0000256" key="3">
    <source>
        <dbReference type="SAM" id="MobiDB-lite"/>
    </source>
</evidence>
<comment type="caution">
    <text evidence="5">The sequence shown here is derived from an EMBL/GenBank/DDBJ whole genome shotgun (WGS) entry which is preliminary data.</text>
</comment>
<protein>
    <submittedName>
        <fullName evidence="5">Putative quercetin 2,3-dioxygenase</fullName>
    </submittedName>
</protein>
<dbReference type="Pfam" id="PF02678">
    <property type="entry name" value="Pirin"/>
    <property type="match status" value="1"/>
</dbReference>
<dbReference type="EMBL" id="VRMN01000022">
    <property type="protein sequence ID" value="KAA8490583.1"/>
    <property type="molecule type" value="Genomic_DNA"/>
</dbReference>
<sequence>MPRLTEGDLTQPTCGFGNLPHRNVEIYTPVVDGEFKHQDSMGTLKTLRPNTMQDLSAVTAVVHSERNVSGDTALRFIQLWEVPRKSGHEPEDSSIHGNKCEWTPSR</sequence>
<evidence type="ECO:0000256" key="2">
    <source>
        <dbReference type="RuleBase" id="RU003457"/>
    </source>
</evidence>
<dbReference type="PANTHER" id="PTHR43212:SF3">
    <property type="entry name" value="QUERCETIN 2,3-DIOXYGENASE"/>
    <property type="match status" value="1"/>
</dbReference>
<dbReference type="OrthoDB" id="10261807at2759"/>
<dbReference type="GO" id="GO:0051213">
    <property type="term" value="F:dioxygenase activity"/>
    <property type="evidence" value="ECO:0007669"/>
    <property type="project" value="UniProtKB-KW"/>
</dbReference>
<dbReference type="Proteomes" id="UP000324585">
    <property type="component" value="Unassembled WGS sequence"/>
</dbReference>
<reference evidence="6" key="1">
    <citation type="journal article" date="2019" name="Nat. Commun.">
        <title>Expansion of phycobilisome linker gene families in mesophilic red algae.</title>
        <authorList>
            <person name="Lee J."/>
            <person name="Kim D."/>
            <person name="Bhattacharya D."/>
            <person name="Yoon H.S."/>
        </authorList>
    </citation>
    <scope>NUCLEOTIDE SEQUENCE [LARGE SCALE GENOMIC DNA]</scope>
    <source>
        <strain evidence="6">CCMP 1328</strain>
    </source>
</reference>
<accession>A0A5J4YIV4</accession>
<evidence type="ECO:0000256" key="1">
    <source>
        <dbReference type="ARBA" id="ARBA00008416"/>
    </source>
</evidence>
<evidence type="ECO:0000313" key="6">
    <source>
        <dbReference type="Proteomes" id="UP000324585"/>
    </source>
</evidence>
<keyword evidence="5" id="KW-0560">Oxidoreductase</keyword>
<feature type="region of interest" description="Disordered" evidence="3">
    <location>
        <begin position="85"/>
        <end position="106"/>
    </location>
</feature>
<dbReference type="Gene3D" id="2.60.120.10">
    <property type="entry name" value="Jelly Rolls"/>
    <property type="match status" value="1"/>
</dbReference>
<keyword evidence="5" id="KW-0223">Dioxygenase</keyword>
<feature type="compositionally biased region" description="Basic and acidic residues" evidence="3">
    <location>
        <begin position="85"/>
        <end position="94"/>
    </location>
</feature>
<keyword evidence="6" id="KW-1185">Reference proteome</keyword>
<comment type="similarity">
    <text evidence="1 2">Belongs to the pirin family.</text>
</comment>
<feature type="domain" description="Pirin N-terminal" evidence="4">
    <location>
        <begin position="14"/>
        <end position="80"/>
    </location>
</feature>
<evidence type="ECO:0000313" key="5">
    <source>
        <dbReference type="EMBL" id="KAA8490583.1"/>
    </source>
</evidence>
<dbReference type="InterPro" id="IPR012093">
    <property type="entry name" value="Pirin"/>
</dbReference>
<gene>
    <name evidence="5" type="ORF">FVE85_7844</name>
</gene>
<dbReference type="InterPro" id="IPR011051">
    <property type="entry name" value="RmlC_Cupin_sf"/>
</dbReference>
<evidence type="ECO:0000259" key="4">
    <source>
        <dbReference type="Pfam" id="PF02678"/>
    </source>
</evidence>
<dbReference type="InterPro" id="IPR003829">
    <property type="entry name" value="Pirin_N_dom"/>
</dbReference>
<name>A0A5J4YIV4_PORPP</name>